<feature type="DNA-binding region" description="HMG box" evidence="4">
    <location>
        <begin position="95"/>
        <end position="163"/>
    </location>
</feature>
<evidence type="ECO:0000256" key="3">
    <source>
        <dbReference type="ARBA" id="ARBA00023242"/>
    </source>
</evidence>
<dbReference type="GO" id="GO:0001228">
    <property type="term" value="F:DNA-binding transcription activator activity, RNA polymerase II-specific"/>
    <property type="evidence" value="ECO:0007669"/>
    <property type="project" value="TreeGrafter"/>
</dbReference>
<feature type="compositionally biased region" description="Basic and acidic residues" evidence="5">
    <location>
        <begin position="20"/>
        <end position="35"/>
    </location>
</feature>
<keyword evidence="2 4" id="KW-0238">DNA-binding</keyword>
<feature type="domain" description="HMG box" evidence="6">
    <location>
        <begin position="95"/>
        <end position="163"/>
    </location>
</feature>
<dbReference type="GO" id="GO:0007420">
    <property type="term" value="P:brain development"/>
    <property type="evidence" value="ECO:0007669"/>
    <property type="project" value="TreeGrafter"/>
</dbReference>
<comment type="subcellular location">
    <subcellularLocation>
        <location evidence="1">Nucleus</location>
    </subcellularLocation>
</comment>
<dbReference type="PANTHER" id="PTHR10270:SF324">
    <property type="entry name" value="SOX DOMAIN-CONTAINING PROTEIN DICHAETE-RELATED"/>
    <property type="match status" value="1"/>
</dbReference>
<accession>A0A914DX29</accession>
<feature type="compositionally biased region" description="Low complexity" evidence="5">
    <location>
        <begin position="79"/>
        <end position="92"/>
    </location>
</feature>
<dbReference type="WBParaSite" id="ACRNAN_scaffold461.g14462.t1">
    <property type="protein sequence ID" value="ACRNAN_scaffold461.g14462.t1"/>
    <property type="gene ID" value="ACRNAN_scaffold461.g14462"/>
</dbReference>
<dbReference type="AlphaFoldDB" id="A0A914DX29"/>
<evidence type="ECO:0000313" key="8">
    <source>
        <dbReference type="WBParaSite" id="ACRNAN_scaffold461.g14462.t1"/>
    </source>
</evidence>
<dbReference type="Gene3D" id="1.10.30.10">
    <property type="entry name" value="High mobility group box domain"/>
    <property type="match status" value="1"/>
</dbReference>
<dbReference type="GO" id="GO:0005634">
    <property type="term" value="C:nucleus"/>
    <property type="evidence" value="ECO:0007669"/>
    <property type="project" value="UniProtKB-SubCell"/>
</dbReference>
<evidence type="ECO:0000256" key="1">
    <source>
        <dbReference type="ARBA" id="ARBA00004123"/>
    </source>
</evidence>
<dbReference type="InterPro" id="IPR050140">
    <property type="entry name" value="SRY-related_HMG-box_TF-like"/>
</dbReference>
<dbReference type="GO" id="GO:0000122">
    <property type="term" value="P:negative regulation of transcription by RNA polymerase II"/>
    <property type="evidence" value="ECO:0007669"/>
    <property type="project" value="TreeGrafter"/>
</dbReference>
<dbReference type="PANTHER" id="PTHR10270">
    <property type="entry name" value="SOX TRANSCRIPTION FACTOR"/>
    <property type="match status" value="1"/>
</dbReference>
<protein>
    <submittedName>
        <fullName evidence="8">HMG box domain-containing protein</fullName>
    </submittedName>
</protein>
<dbReference type="InterPro" id="IPR036910">
    <property type="entry name" value="HMG_box_dom_sf"/>
</dbReference>
<organism evidence="7 8">
    <name type="scientific">Acrobeloides nanus</name>
    <dbReference type="NCBI Taxonomy" id="290746"/>
    <lineage>
        <taxon>Eukaryota</taxon>
        <taxon>Metazoa</taxon>
        <taxon>Ecdysozoa</taxon>
        <taxon>Nematoda</taxon>
        <taxon>Chromadorea</taxon>
        <taxon>Rhabditida</taxon>
        <taxon>Tylenchina</taxon>
        <taxon>Cephalobomorpha</taxon>
        <taxon>Cephaloboidea</taxon>
        <taxon>Cephalobidae</taxon>
        <taxon>Acrobeloides</taxon>
    </lineage>
</organism>
<dbReference type="CDD" id="cd01388">
    <property type="entry name" value="HMG-box_SoxB"/>
    <property type="match status" value="1"/>
</dbReference>
<dbReference type="PROSITE" id="PS50118">
    <property type="entry name" value="HMG_BOX_2"/>
    <property type="match status" value="1"/>
</dbReference>
<evidence type="ECO:0000256" key="5">
    <source>
        <dbReference type="SAM" id="MobiDB-lite"/>
    </source>
</evidence>
<dbReference type="Pfam" id="PF00505">
    <property type="entry name" value="HMG_box"/>
    <property type="match status" value="1"/>
</dbReference>
<evidence type="ECO:0000259" key="6">
    <source>
        <dbReference type="PROSITE" id="PS50118"/>
    </source>
</evidence>
<keyword evidence="3 4" id="KW-0539">Nucleus</keyword>
<sequence>MQPGLPLNLPLMVSANATHLKNERQSSTESIHDGGDDAEDDLMSDSDSGRCASTASPSHTQHLNDVDKTTGRSRAQTLSSASASSTSSAHSASHVKRPMNAFMVWSRGQRRKMAQENPKMHNSEISKRLGLEWKQLNEVEKRPFIDEAKRLRALHMKEHPDYKYRPRRKPKNGSANGINGATAAAVNSVAAKLQQAGGKFSAFTGISPFAANFPTGISPLANPGSAALFNVAAPTTLSSYYAPFFMPPSAITAAVAAQSALSQQYDQHQQQQQQQLQLQNFLAAYAKQLDVTGMNSAGHSNI</sequence>
<feature type="region of interest" description="Disordered" evidence="5">
    <location>
        <begin position="20"/>
        <end position="95"/>
    </location>
</feature>
<dbReference type="SUPFAM" id="SSF47095">
    <property type="entry name" value="HMG-box"/>
    <property type="match status" value="1"/>
</dbReference>
<proteinExistence type="predicted"/>
<evidence type="ECO:0000313" key="7">
    <source>
        <dbReference type="Proteomes" id="UP000887540"/>
    </source>
</evidence>
<dbReference type="GO" id="GO:0000978">
    <property type="term" value="F:RNA polymerase II cis-regulatory region sequence-specific DNA binding"/>
    <property type="evidence" value="ECO:0007669"/>
    <property type="project" value="TreeGrafter"/>
</dbReference>
<feature type="compositionally biased region" description="Polar residues" evidence="5">
    <location>
        <begin position="51"/>
        <end position="61"/>
    </location>
</feature>
<dbReference type="GO" id="GO:0030182">
    <property type="term" value="P:neuron differentiation"/>
    <property type="evidence" value="ECO:0007669"/>
    <property type="project" value="TreeGrafter"/>
</dbReference>
<name>A0A914DX29_9BILA</name>
<reference evidence="8" key="1">
    <citation type="submission" date="2022-11" db="UniProtKB">
        <authorList>
            <consortium name="WormBaseParasite"/>
        </authorList>
    </citation>
    <scope>IDENTIFICATION</scope>
</reference>
<dbReference type="InterPro" id="IPR009071">
    <property type="entry name" value="HMG_box_dom"/>
</dbReference>
<dbReference type="SMART" id="SM00398">
    <property type="entry name" value="HMG"/>
    <property type="match status" value="1"/>
</dbReference>
<keyword evidence="7" id="KW-1185">Reference proteome</keyword>
<dbReference type="FunFam" id="1.10.30.10:FF:000002">
    <property type="entry name" value="transcription factor Sox-2"/>
    <property type="match status" value="1"/>
</dbReference>
<evidence type="ECO:0000256" key="2">
    <source>
        <dbReference type="ARBA" id="ARBA00023125"/>
    </source>
</evidence>
<dbReference type="Proteomes" id="UP000887540">
    <property type="component" value="Unplaced"/>
</dbReference>
<evidence type="ECO:0000256" key="4">
    <source>
        <dbReference type="PROSITE-ProRule" id="PRU00267"/>
    </source>
</evidence>